<organism evidence="1 2">
    <name type="scientific">Streptomyces aurantiacus JA 4570</name>
    <dbReference type="NCBI Taxonomy" id="1286094"/>
    <lineage>
        <taxon>Bacteria</taxon>
        <taxon>Bacillati</taxon>
        <taxon>Actinomycetota</taxon>
        <taxon>Actinomycetes</taxon>
        <taxon>Kitasatosporales</taxon>
        <taxon>Streptomycetaceae</taxon>
        <taxon>Streptomyces</taxon>
        <taxon>Streptomyces aurantiacus group</taxon>
    </lineage>
</organism>
<keyword evidence="2" id="KW-1185">Reference proteome</keyword>
<comment type="caution">
    <text evidence="1">The sequence shown here is derived from an EMBL/GenBank/DDBJ whole genome shotgun (WGS) entry which is preliminary data.</text>
</comment>
<evidence type="ECO:0000313" key="2">
    <source>
        <dbReference type="Proteomes" id="UP000014629"/>
    </source>
</evidence>
<dbReference type="PATRIC" id="fig|1286094.4.peg.5985"/>
<dbReference type="EMBL" id="AOPZ01000361">
    <property type="protein sequence ID" value="EPH40842.1"/>
    <property type="molecule type" value="Genomic_DNA"/>
</dbReference>
<name>S4AH67_9ACTN</name>
<reference evidence="1 2" key="1">
    <citation type="submission" date="2013-02" db="EMBL/GenBank/DDBJ databases">
        <title>Draft Genome Sequence of Streptomyces aurantiacus, Which Produces Setomimycin.</title>
        <authorList>
            <person name="Gruening B.A."/>
            <person name="Praeg A."/>
            <person name="Erxleben A."/>
            <person name="Guenther S."/>
            <person name="Mueller M."/>
        </authorList>
    </citation>
    <scope>NUCLEOTIDE SEQUENCE [LARGE SCALE GENOMIC DNA]</scope>
    <source>
        <strain evidence="1 2">JA 4570</strain>
    </source>
</reference>
<proteinExistence type="predicted"/>
<dbReference type="RefSeq" id="WP_016644178.1">
    <property type="nucleotide sequence ID" value="NZ_AOPZ01000361.1"/>
</dbReference>
<dbReference type="AlphaFoldDB" id="S4AH67"/>
<accession>S4AH67</accession>
<protein>
    <submittedName>
        <fullName evidence="1">Putative Mucin-19</fullName>
    </submittedName>
</protein>
<gene>
    <name evidence="1" type="ORF">STRAU_6057</name>
</gene>
<sequence>MARYQFGASVADFVVQPQDGIWGVAPGVAVTFWDSPTGGTWYTDLLAETGAATSQVVTDASGAIPEFQGPEGVTGMWADAGGTTRVWITARGTGGAGTSKGLVFAAPTGPAAYVVWRAPRACVVSAVHGYRQGGTGATVNAQKNGADLLATDLSLSTADTWLTGPAVQGEAMAAGDSLAVAVRAVSGEVTAVTVQIDVQGV</sequence>
<evidence type="ECO:0000313" key="1">
    <source>
        <dbReference type="EMBL" id="EPH40842.1"/>
    </source>
</evidence>
<dbReference type="Proteomes" id="UP000014629">
    <property type="component" value="Unassembled WGS sequence"/>
</dbReference>